<feature type="domain" description="Major facilitator superfamily (MFS) profile" evidence="5">
    <location>
        <begin position="14"/>
        <end position="403"/>
    </location>
</feature>
<dbReference type="InterPro" id="IPR011701">
    <property type="entry name" value="MFS"/>
</dbReference>
<dbReference type="Proteomes" id="UP000199415">
    <property type="component" value="Unassembled WGS sequence"/>
</dbReference>
<dbReference type="Pfam" id="PF07690">
    <property type="entry name" value="MFS_1"/>
    <property type="match status" value="1"/>
</dbReference>
<feature type="transmembrane region" description="Helical" evidence="4">
    <location>
        <begin position="314"/>
        <end position="339"/>
    </location>
</feature>
<accession>A0A1G7M760</accession>
<reference evidence="6 7" key="1">
    <citation type="submission" date="2016-10" db="EMBL/GenBank/DDBJ databases">
        <authorList>
            <person name="de Groot N.N."/>
        </authorList>
    </citation>
    <scope>NUCLEOTIDE SEQUENCE [LARGE SCALE GENOMIC DNA]</scope>
    <source>
        <strain evidence="6 7">DSM 25584</strain>
    </source>
</reference>
<feature type="transmembrane region" description="Helical" evidence="4">
    <location>
        <begin position="171"/>
        <end position="190"/>
    </location>
</feature>
<sequence length="408" mass="42434">MRSYLSFIAANPWFLAFGFLAAFFSSFGQTFFIAMFGGELRAAFDLSHTAYGALYSGATLASGLTLTAFGRLMDRMSLERYTLAVCVAAAAACVLMGLTPSAVWLVVAFFTLRLTGQGLLSHLSSTAMGRGFTTARGKAVSLAALGHPAGEAVLPALAVVMIGALGWRGSWLAMGTVLLVGLPALMLWLLRRGRPEGEKRAAREASATARERDRSLGGVARDPLFTALALCVLVTPVVITGMFFHQVALMDAKGWSLSWLATCYVAFAATTTLSGLMAGSLVDRLGTRRVLPGYLLPLAAGLAIVAVGEARWVLPLYLALAGVTAGASFTVLGALWAEVYGTAHLGAIRGLVQTLVVLGSAVAPVLVGWLLDAGLGFPGVALIFAAYAMGAAALLAGLQPALRTRTAA</sequence>
<dbReference type="PANTHER" id="PTHR11360:SF308">
    <property type="entry name" value="BLL3089 PROTEIN"/>
    <property type="match status" value="1"/>
</dbReference>
<feature type="transmembrane region" description="Helical" evidence="4">
    <location>
        <begin position="81"/>
        <end position="98"/>
    </location>
</feature>
<dbReference type="Gene3D" id="1.20.1250.20">
    <property type="entry name" value="MFS general substrate transporter like domains"/>
    <property type="match status" value="2"/>
</dbReference>
<keyword evidence="7" id="KW-1185">Reference proteome</keyword>
<keyword evidence="2 4" id="KW-1133">Transmembrane helix</keyword>
<dbReference type="RefSeq" id="WP_090018521.1">
    <property type="nucleotide sequence ID" value="NZ_FNCE01000001.1"/>
</dbReference>
<feature type="transmembrane region" description="Helical" evidence="4">
    <location>
        <begin position="12"/>
        <end position="37"/>
    </location>
</feature>
<evidence type="ECO:0000313" key="7">
    <source>
        <dbReference type="Proteomes" id="UP000199415"/>
    </source>
</evidence>
<feature type="transmembrane region" description="Helical" evidence="4">
    <location>
        <begin position="290"/>
        <end position="308"/>
    </location>
</feature>
<dbReference type="SUPFAM" id="SSF103473">
    <property type="entry name" value="MFS general substrate transporter"/>
    <property type="match status" value="1"/>
</dbReference>
<dbReference type="PROSITE" id="PS50850">
    <property type="entry name" value="MFS"/>
    <property type="match status" value="1"/>
</dbReference>
<dbReference type="InterPro" id="IPR050327">
    <property type="entry name" value="Proton-linked_MCT"/>
</dbReference>
<keyword evidence="1 4" id="KW-0812">Transmembrane</keyword>
<keyword evidence="3 4" id="KW-0472">Membrane</keyword>
<dbReference type="PANTHER" id="PTHR11360">
    <property type="entry name" value="MONOCARBOXYLATE TRANSPORTER"/>
    <property type="match status" value="1"/>
</dbReference>
<dbReference type="GO" id="GO:0022857">
    <property type="term" value="F:transmembrane transporter activity"/>
    <property type="evidence" value="ECO:0007669"/>
    <property type="project" value="InterPro"/>
</dbReference>
<protein>
    <submittedName>
        <fullName evidence="6">Sugar phosphate permease</fullName>
    </submittedName>
</protein>
<dbReference type="InterPro" id="IPR020846">
    <property type="entry name" value="MFS_dom"/>
</dbReference>
<dbReference type="OrthoDB" id="1404228at2"/>
<evidence type="ECO:0000313" key="6">
    <source>
        <dbReference type="EMBL" id="SDF57648.1"/>
    </source>
</evidence>
<dbReference type="AlphaFoldDB" id="A0A1G7M760"/>
<dbReference type="STRING" id="1082479.SAMN05216241_101508"/>
<feature type="transmembrane region" description="Helical" evidence="4">
    <location>
        <begin position="224"/>
        <end position="245"/>
    </location>
</feature>
<feature type="transmembrane region" description="Helical" evidence="4">
    <location>
        <begin position="49"/>
        <end position="69"/>
    </location>
</feature>
<proteinExistence type="predicted"/>
<feature type="transmembrane region" description="Helical" evidence="4">
    <location>
        <begin position="257"/>
        <end position="278"/>
    </location>
</feature>
<dbReference type="InterPro" id="IPR036259">
    <property type="entry name" value="MFS_trans_sf"/>
</dbReference>
<evidence type="ECO:0000256" key="1">
    <source>
        <dbReference type="ARBA" id="ARBA00022692"/>
    </source>
</evidence>
<evidence type="ECO:0000256" key="2">
    <source>
        <dbReference type="ARBA" id="ARBA00022989"/>
    </source>
</evidence>
<evidence type="ECO:0000256" key="3">
    <source>
        <dbReference type="ARBA" id="ARBA00023136"/>
    </source>
</evidence>
<evidence type="ECO:0000256" key="4">
    <source>
        <dbReference type="SAM" id="Phobius"/>
    </source>
</evidence>
<organism evidence="6 7">
    <name type="scientific">Limimonas halophila</name>
    <dbReference type="NCBI Taxonomy" id="1082479"/>
    <lineage>
        <taxon>Bacteria</taxon>
        <taxon>Pseudomonadati</taxon>
        <taxon>Pseudomonadota</taxon>
        <taxon>Alphaproteobacteria</taxon>
        <taxon>Rhodospirillales</taxon>
        <taxon>Rhodovibrionaceae</taxon>
        <taxon>Limimonas</taxon>
    </lineage>
</organism>
<feature type="transmembrane region" description="Helical" evidence="4">
    <location>
        <begin position="377"/>
        <end position="398"/>
    </location>
</feature>
<feature type="transmembrane region" description="Helical" evidence="4">
    <location>
        <begin position="351"/>
        <end position="371"/>
    </location>
</feature>
<evidence type="ECO:0000259" key="5">
    <source>
        <dbReference type="PROSITE" id="PS50850"/>
    </source>
</evidence>
<dbReference type="EMBL" id="FNCE01000001">
    <property type="protein sequence ID" value="SDF57648.1"/>
    <property type="molecule type" value="Genomic_DNA"/>
</dbReference>
<gene>
    <name evidence="6" type="ORF">SAMN05216241_101508</name>
</gene>
<name>A0A1G7M760_9PROT</name>